<keyword evidence="9 11" id="KW-0786">Thiamine pyrophosphate</keyword>
<name>A0A949UTD0_9HYPH</name>
<dbReference type="InterPro" id="IPR045229">
    <property type="entry name" value="TPP_enz"/>
</dbReference>
<dbReference type="GO" id="GO:0009099">
    <property type="term" value="P:L-valine biosynthetic process"/>
    <property type="evidence" value="ECO:0007669"/>
    <property type="project" value="TreeGrafter"/>
</dbReference>
<dbReference type="GO" id="GO:0005948">
    <property type="term" value="C:acetolactate synthase complex"/>
    <property type="evidence" value="ECO:0007669"/>
    <property type="project" value="TreeGrafter"/>
</dbReference>
<evidence type="ECO:0000256" key="1">
    <source>
        <dbReference type="ARBA" id="ARBA00004974"/>
    </source>
</evidence>
<dbReference type="InterPro" id="IPR011766">
    <property type="entry name" value="TPP_enzyme_TPP-bd"/>
</dbReference>
<dbReference type="InterPro" id="IPR012000">
    <property type="entry name" value="Thiamin_PyroP_enz_cen_dom"/>
</dbReference>
<feature type="domain" description="Thiamine pyrophosphate enzyme N-terminal TPP-binding" evidence="14">
    <location>
        <begin position="18"/>
        <end position="133"/>
    </location>
</feature>
<evidence type="ECO:0000256" key="6">
    <source>
        <dbReference type="ARBA" id="ARBA00022679"/>
    </source>
</evidence>
<evidence type="ECO:0000313" key="15">
    <source>
        <dbReference type="EMBL" id="MBV2143894.1"/>
    </source>
</evidence>
<feature type="domain" description="Thiamine pyrophosphate enzyme central" evidence="12">
    <location>
        <begin position="208"/>
        <end position="344"/>
    </location>
</feature>
<dbReference type="Proteomes" id="UP000752297">
    <property type="component" value="Unassembled WGS sequence"/>
</dbReference>
<comment type="pathway">
    <text evidence="1 11">Amino-acid biosynthesis; L-isoleucine biosynthesis; L-isoleucine from 2-oxobutanoate: step 1/4.</text>
</comment>
<dbReference type="CDD" id="cd07035">
    <property type="entry name" value="TPP_PYR_POX_like"/>
    <property type="match status" value="1"/>
</dbReference>
<accession>A0A949UTD0</accession>
<dbReference type="CDD" id="cd02015">
    <property type="entry name" value="TPP_AHAS"/>
    <property type="match status" value="1"/>
</dbReference>
<comment type="cofactor">
    <cofactor evidence="11">
        <name>thiamine diphosphate</name>
        <dbReference type="ChEBI" id="CHEBI:58937"/>
    </cofactor>
    <text evidence="11">Binds 1 thiamine pyrophosphate per subunit.</text>
</comment>
<evidence type="ECO:0000256" key="8">
    <source>
        <dbReference type="ARBA" id="ARBA00022842"/>
    </source>
</evidence>
<dbReference type="FunFam" id="3.40.50.970:FF:000007">
    <property type="entry name" value="Acetolactate synthase"/>
    <property type="match status" value="1"/>
</dbReference>
<dbReference type="PANTHER" id="PTHR18968:SF13">
    <property type="entry name" value="ACETOLACTATE SYNTHASE CATALYTIC SUBUNIT, MITOCHONDRIAL"/>
    <property type="match status" value="1"/>
</dbReference>
<comment type="pathway">
    <text evidence="2 11">Amino-acid biosynthesis; L-valine biosynthesis; L-valine from pyruvate: step 1/4.</text>
</comment>
<keyword evidence="8 11" id="KW-0460">Magnesium</keyword>
<dbReference type="GO" id="GO:0003984">
    <property type="term" value="F:acetolactate synthase activity"/>
    <property type="evidence" value="ECO:0007669"/>
    <property type="project" value="UniProtKB-EC"/>
</dbReference>
<dbReference type="Pfam" id="PF02775">
    <property type="entry name" value="TPP_enzyme_C"/>
    <property type="match status" value="1"/>
</dbReference>
<gene>
    <name evidence="15" type="ORF">KUG47_10345</name>
</gene>
<comment type="similarity">
    <text evidence="3 11">Belongs to the TPP enzyme family.</text>
</comment>
<evidence type="ECO:0000259" key="13">
    <source>
        <dbReference type="Pfam" id="PF02775"/>
    </source>
</evidence>
<dbReference type="InterPro" id="IPR012846">
    <property type="entry name" value="Acetolactate_synth_lsu"/>
</dbReference>
<dbReference type="InterPro" id="IPR039368">
    <property type="entry name" value="AHAS_TPP"/>
</dbReference>
<evidence type="ECO:0000259" key="14">
    <source>
        <dbReference type="Pfam" id="PF02776"/>
    </source>
</evidence>
<proteinExistence type="inferred from homology"/>
<feature type="domain" description="Thiamine pyrophosphate enzyme TPP-binding" evidence="13">
    <location>
        <begin position="410"/>
        <end position="557"/>
    </location>
</feature>
<dbReference type="RefSeq" id="WP_217677894.1">
    <property type="nucleotide sequence ID" value="NZ_JAHRVA010000004.1"/>
</dbReference>
<dbReference type="GO" id="GO:0009097">
    <property type="term" value="P:isoleucine biosynthetic process"/>
    <property type="evidence" value="ECO:0007669"/>
    <property type="project" value="TreeGrafter"/>
</dbReference>
<keyword evidence="7 11" id="KW-0479">Metal-binding</keyword>
<reference evidence="15 16" key="1">
    <citation type="submission" date="2021-06" db="EMBL/GenBank/DDBJ databases">
        <title>Falsochrobactrum tianjin sp.nov., a new petroleum-degrading bacteria isolated from oily soils.</title>
        <authorList>
            <person name="Chen G."/>
            <person name="Chen H."/>
            <person name="Tian J."/>
            <person name="Qing J."/>
            <person name="Zhong L."/>
            <person name="Ma W."/>
            <person name="Song Y."/>
            <person name="Cui X."/>
            <person name="Yan B."/>
        </authorList>
    </citation>
    <scope>NUCLEOTIDE SEQUENCE [LARGE SCALE GENOMIC DNA]</scope>
    <source>
        <strain evidence="15 16">TDYN1</strain>
    </source>
</reference>
<comment type="cofactor">
    <cofactor evidence="11">
        <name>Mg(2+)</name>
        <dbReference type="ChEBI" id="CHEBI:18420"/>
    </cofactor>
    <text evidence="11">Binds 1 Mg(2+) ion per subunit.</text>
</comment>
<keyword evidence="10 11" id="KW-0100">Branched-chain amino acid biosynthesis</keyword>
<dbReference type="InterPro" id="IPR000399">
    <property type="entry name" value="TPP-bd_CS"/>
</dbReference>
<keyword evidence="5 11" id="KW-0028">Amino-acid biosynthesis</keyword>
<dbReference type="GO" id="GO:0050660">
    <property type="term" value="F:flavin adenine dinucleotide binding"/>
    <property type="evidence" value="ECO:0007669"/>
    <property type="project" value="InterPro"/>
</dbReference>
<dbReference type="Pfam" id="PF00205">
    <property type="entry name" value="TPP_enzyme_M"/>
    <property type="match status" value="1"/>
</dbReference>
<dbReference type="GO" id="GO:0000287">
    <property type="term" value="F:magnesium ion binding"/>
    <property type="evidence" value="ECO:0007669"/>
    <property type="project" value="UniProtKB-UniRule"/>
</dbReference>
<evidence type="ECO:0000256" key="5">
    <source>
        <dbReference type="ARBA" id="ARBA00022605"/>
    </source>
</evidence>
<protein>
    <recommendedName>
        <fullName evidence="4 11">Acetolactate synthase</fullName>
        <ecNumber evidence="4 11">2.2.1.6</ecNumber>
    </recommendedName>
</protein>
<dbReference type="GO" id="GO:0030976">
    <property type="term" value="F:thiamine pyrophosphate binding"/>
    <property type="evidence" value="ECO:0007669"/>
    <property type="project" value="UniProtKB-UniRule"/>
</dbReference>
<evidence type="ECO:0000256" key="2">
    <source>
        <dbReference type="ARBA" id="ARBA00005025"/>
    </source>
</evidence>
<evidence type="ECO:0000256" key="11">
    <source>
        <dbReference type="RuleBase" id="RU003591"/>
    </source>
</evidence>
<dbReference type="FunFam" id="3.40.50.1220:FF:000008">
    <property type="entry name" value="Acetolactate synthase"/>
    <property type="match status" value="1"/>
</dbReference>
<evidence type="ECO:0000256" key="4">
    <source>
        <dbReference type="ARBA" id="ARBA00013145"/>
    </source>
</evidence>
<dbReference type="InterPro" id="IPR012001">
    <property type="entry name" value="Thiamin_PyroP_enz_TPP-bd_dom"/>
</dbReference>
<dbReference type="EMBL" id="JAHRVA010000004">
    <property type="protein sequence ID" value="MBV2143894.1"/>
    <property type="molecule type" value="Genomic_DNA"/>
</dbReference>
<evidence type="ECO:0000256" key="3">
    <source>
        <dbReference type="ARBA" id="ARBA00007812"/>
    </source>
</evidence>
<dbReference type="NCBIfam" id="TIGR00118">
    <property type="entry name" value="acolac_lg"/>
    <property type="match status" value="1"/>
</dbReference>
<evidence type="ECO:0000256" key="7">
    <source>
        <dbReference type="ARBA" id="ARBA00022723"/>
    </source>
</evidence>
<evidence type="ECO:0000313" key="16">
    <source>
        <dbReference type="Proteomes" id="UP000752297"/>
    </source>
</evidence>
<keyword evidence="6 11" id="KW-0808">Transferase</keyword>
<keyword evidence="16" id="KW-1185">Reference proteome</keyword>
<evidence type="ECO:0000256" key="9">
    <source>
        <dbReference type="ARBA" id="ARBA00023052"/>
    </source>
</evidence>
<sequence length="601" mass="65550">MTAAKGEAAIMSAGQREMTGAEMVVQAMIDHGVEHIFGYPGGAVLPIYDELFQQDKVQHILVRHEQGAGHAAEGYARSTGKVGVMLVTSGPGATNAVTPLQDALMDSIPLVCISGQVPTTLIGSDGFQEADTVGITRPCTKHNWLVRSIDDLSRILHEAFHIASTGRPGPVLVDIPKDIQFASGIYTPPQTAPRTSYRPTLEGDKNAISQALELLLTARKPVIYSGGGVINSGPAATKLLRELVEISNFPITSTLMGLGAYPASGKNWLGMLGMHGTYEANMTMHDCDVMLCIGARFDDRITGRLNAFSPHSRKIHIDIDPSSINKNVRVDVPIVGDVAHVLEDIVRQFRAAEKKPEKKAIAAWWEQIDRWRSRNSLAYAPNKDVIMPQYALQRLNELTKGHDTYITTEVGQHQMWAAQFLDFEAPNRWMTSGGLGTMGYGLPAALGVQIAHPDALVIDVAGDASIQMCIQEMSAAIQYNAPIKIFILNNQYMGMVRQWQQLLHGNRLSHSYTEAMPDFVKLAEAYGAHGIRCDKPARLDDAIMEMIEVKKPVIFDCRVANLANCFPMIPSGKAHNEMLLPDEATDEAVANAIDAKGRALV</sequence>
<dbReference type="AlphaFoldDB" id="A0A949UTD0"/>
<dbReference type="Pfam" id="PF02776">
    <property type="entry name" value="TPP_enzyme_N"/>
    <property type="match status" value="1"/>
</dbReference>
<dbReference type="NCBIfam" id="NF006581">
    <property type="entry name" value="PRK09107.1"/>
    <property type="match status" value="1"/>
</dbReference>
<organism evidence="15 16">
    <name type="scientific">Falsochrobactrum tianjinense</name>
    <dbReference type="NCBI Taxonomy" id="2706015"/>
    <lineage>
        <taxon>Bacteria</taxon>
        <taxon>Pseudomonadati</taxon>
        <taxon>Pseudomonadota</taxon>
        <taxon>Alphaproteobacteria</taxon>
        <taxon>Hyphomicrobiales</taxon>
        <taxon>Brucellaceae</taxon>
        <taxon>Falsochrobactrum</taxon>
    </lineage>
</organism>
<dbReference type="EC" id="2.2.1.6" evidence="4 11"/>
<dbReference type="PROSITE" id="PS00187">
    <property type="entry name" value="TPP_ENZYMES"/>
    <property type="match status" value="1"/>
</dbReference>
<evidence type="ECO:0000259" key="12">
    <source>
        <dbReference type="Pfam" id="PF00205"/>
    </source>
</evidence>
<comment type="caution">
    <text evidence="15">The sequence shown here is derived from an EMBL/GenBank/DDBJ whole genome shotgun (WGS) entry which is preliminary data.</text>
</comment>
<dbReference type="PANTHER" id="PTHR18968">
    <property type="entry name" value="THIAMINE PYROPHOSPHATE ENZYMES"/>
    <property type="match status" value="1"/>
</dbReference>
<comment type="catalytic activity">
    <reaction evidence="11">
        <text>2 pyruvate + H(+) = (2S)-2-acetolactate + CO2</text>
        <dbReference type="Rhea" id="RHEA:25249"/>
        <dbReference type="ChEBI" id="CHEBI:15361"/>
        <dbReference type="ChEBI" id="CHEBI:15378"/>
        <dbReference type="ChEBI" id="CHEBI:16526"/>
        <dbReference type="ChEBI" id="CHEBI:58476"/>
        <dbReference type="EC" id="2.2.1.6"/>
    </reaction>
</comment>
<evidence type="ECO:0000256" key="10">
    <source>
        <dbReference type="ARBA" id="ARBA00023304"/>
    </source>
</evidence>